<proteinExistence type="predicted"/>
<sequence>MQTPSITNSDLKPWHFQVSMPQPATHLLHIRFTVDNWQAEFLDVHLPVWSPGSYLVREYAKHLQEFTAQDDRGKPLAWQKISKNHWQIQRHLESESIQISYKIFANELTVRTNHVDSTHSYFNGGATFMFVPQHEQHPLTVEIELPKPEWAIATALPAVEGKPNTFYSSNFDTLVDSPFEIGIHTRHEFTVLGKPHAFVIWGEGNHDSKRIVQDTKTLIETEAEIFGGLPYDRYLFLLHLSSGGFGGLEHKNCCTLNFNRFGFRKLDNYLRFVNLVAHEFFHTWNVKRLRPKALETFDYDRENYTPSLWFSEGTTSYYDQLVPLRAKIYDSKHFLKLLGDSITRLQTTYGRHVQSLHESSLDTWIKLYRPEANSPNTQISYYLKGELVSMLLDLLIRDKTNNQRSLDTVMQIMWQRFGKSEIGFLESELHEAIETVAGTNLDGFWQSYLYGTKELDYNFYFEPFGLEVQAFATTEQLPYLGLTLKGTNGVQSIKTVEANSPAYFAGISPGDELLAMNGIRVTAENLSDRLMDFTAGDRIELTLFQQDRLVHTQLTLQPTVGDRCVLTPLSHPSSSQMENLKAWLGG</sequence>
<keyword evidence="3" id="KW-1185">Reference proteome</keyword>
<dbReference type="Gene3D" id="2.60.40.3650">
    <property type="match status" value="1"/>
</dbReference>
<reference evidence="2" key="1">
    <citation type="submission" date="2024-01" db="EMBL/GenBank/DDBJ databases">
        <title>Bank of Algae and Cyanobacteria of the Azores (BACA) strain genomes.</title>
        <authorList>
            <person name="Luz R."/>
            <person name="Cordeiro R."/>
            <person name="Fonseca A."/>
            <person name="Goncalves V."/>
        </authorList>
    </citation>
    <scope>NUCLEOTIDE SEQUENCE</scope>
    <source>
        <strain evidence="2">BACA0141</strain>
    </source>
</reference>
<gene>
    <name evidence="2" type="ORF">V2H45_01540</name>
</gene>
<dbReference type="SMART" id="SM00228">
    <property type="entry name" value="PDZ"/>
    <property type="match status" value="1"/>
</dbReference>
<dbReference type="PIRSF" id="PIRSF016493">
    <property type="entry name" value="Glycyl_aminpptds"/>
    <property type="match status" value="1"/>
</dbReference>
<dbReference type="Proteomes" id="UP001333818">
    <property type="component" value="Unassembled WGS sequence"/>
</dbReference>
<organism evidence="2 3">
    <name type="scientific">Tumidithrix elongata BACA0141</name>
    <dbReference type="NCBI Taxonomy" id="2716417"/>
    <lineage>
        <taxon>Bacteria</taxon>
        <taxon>Bacillati</taxon>
        <taxon>Cyanobacteriota</taxon>
        <taxon>Cyanophyceae</taxon>
        <taxon>Pseudanabaenales</taxon>
        <taxon>Pseudanabaenaceae</taxon>
        <taxon>Tumidithrix</taxon>
        <taxon>Tumidithrix elongata</taxon>
    </lineage>
</organism>
<dbReference type="InterPro" id="IPR040756">
    <property type="entry name" value="Peptidase_M61_N"/>
</dbReference>
<dbReference type="SUPFAM" id="SSF55486">
    <property type="entry name" value="Metalloproteases ('zincins'), catalytic domain"/>
    <property type="match status" value="1"/>
</dbReference>
<evidence type="ECO:0000313" key="2">
    <source>
        <dbReference type="EMBL" id="MEE3715423.1"/>
    </source>
</evidence>
<comment type="caution">
    <text evidence="2">The sequence shown here is derived from an EMBL/GenBank/DDBJ whole genome shotgun (WGS) entry which is preliminary data.</text>
</comment>
<name>A0AAW9PY71_9CYAN</name>
<feature type="domain" description="PDZ" evidence="1">
    <location>
        <begin position="467"/>
        <end position="527"/>
    </location>
</feature>
<dbReference type="InterPro" id="IPR007963">
    <property type="entry name" value="Peptidase_M61_catalytic"/>
</dbReference>
<dbReference type="InterPro" id="IPR024191">
    <property type="entry name" value="Peptidase_M61"/>
</dbReference>
<dbReference type="EMBL" id="JAZBJZ010000003">
    <property type="protein sequence ID" value="MEE3715423.1"/>
    <property type="molecule type" value="Genomic_DNA"/>
</dbReference>
<dbReference type="PROSITE" id="PS50106">
    <property type="entry name" value="PDZ"/>
    <property type="match status" value="1"/>
</dbReference>
<dbReference type="InterPro" id="IPR036034">
    <property type="entry name" value="PDZ_sf"/>
</dbReference>
<dbReference type="InterPro" id="IPR027268">
    <property type="entry name" value="Peptidase_M4/M1_CTD_sf"/>
</dbReference>
<dbReference type="Gene3D" id="2.30.42.10">
    <property type="match status" value="1"/>
</dbReference>
<dbReference type="AlphaFoldDB" id="A0AAW9PY71"/>
<evidence type="ECO:0000313" key="3">
    <source>
        <dbReference type="Proteomes" id="UP001333818"/>
    </source>
</evidence>
<dbReference type="Pfam" id="PF05299">
    <property type="entry name" value="Peptidase_M61"/>
    <property type="match status" value="1"/>
</dbReference>
<protein>
    <submittedName>
        <fullName evidence="2">M61 family metallopeptidase</fullName>
    </submittedName>
</protein>
<evidence type="ECO:0000259" key="1">
    <source>
        <dbReference type="PROSITE" id="PS50106"/>
    </source>
</evidence>
<dbReference type="Gene3D" id="1.10.390.10">
    <property type="entry name" value="Neutral Protease Domain 2"/>
    <property type="match status" value="1"/>
</dbReference>
<dbReference type="SUPFAM" id="SSF50156">
    <property type="entry name" value="PDZ domain-like"/>
    <property type="match status" value="1"/>
</dbReference>
<dbReference type="RefSeq" id="WP_330481844.1">
    <property type="nucleotide sequence ID" value="NZ_JAZBJZ010000003.1"/>
</dbReference>
<dbReference type="Pfam" id="PF17899">
    <property type="entry name" value="Peptidase_M61_N"/>
    <property type="match status" value="1"/>
</dbReference>
<dbReference type="InterPro" id="IPR001478">
    <property type="entry name" value="PDZ"/>
</dbReference>
<accession>A0AAW9PY71</accession>